<accession>A0A023JGE2</accession>
<reference evidence="1" key="1">
    <citation type="submission" date="2013-03" db="EMBL/GenBank/DDBJ databases">
        <title>Isolation of biotic and abiotic stress-related cDNA Genes from Pepper Leaves Infected by Xanthomonas campestris pv. vesicatoria or treated with abscisic acid.</title>
        <authorList>
            <person name="Lee S.C."/>
        </authorList>
    </citation>
    <scope>NUCLEOTIDE SEQUENCE</scope>
</reference>
<evidence type="ECO:0000313" key="1">
    <source>
        <dbReference type="EMBL" id="AHI85719.1"/>
    </source>
</evidence>
<organism evidence="1">
    <name type="scientific">Capsicum annuum</name>
    <name type="common">Capsicum pepper</name>
    <dbReference type="NCBI Taxonomy" id="4072"/>
    <lineage>
        <taxon>Eukaryota</taxon>
        <taxon>Viridiplantae</taxon>
        <taxon>Streptophyta</taxon>
        <taxon>Embryophyta</taxon>
        <taxon>Tracheophyta</taxon>
        <taxon>Spermatophyta</taxon>
        <taxon>Magnoliopsida</taxon>
        <taxon>eudicotyledons</taxon>
        <taxon>Gunneridae</taxon>
        <taxon>Pentapetalae</taxon>
        <taxon>asterids</taxon>
        <taxon>lamiids</taxon>
        <taxon>Solanales</taxon>
        <taxon>Solanaceae</taxon>
        <taxon>Solanoideae</taxon>
        <taxon>Capsiceae</taxon>
        <taxon>Capsicum</taxon>
    </lineage>
</organism>
<protein>
    <submittedName>
        <fullName evidence="1">Stress-induced protein 14</fullName>
    </submittedName>
</protein>
<dbReference type="EMBL" id="KC795269">
    <property type="protein sequence ID" value="AHI85719.1"/>
    <property type="molecule type" value="mRNA"/>
</dbReference>
<dbReference type="AlphaFoldDB" id="A0A023JGE2"/>
<proteinExistence type="evidence at transcript level"/>
<feature type="non-terminal residue" evidence="1">
    <location>
        <position position="1"/>
    </location>
</feature>
<sequence length="53" mass="6126">ARGWNKMAGSFHAMNHKESKSQQIDIEILKEKLLHLSVLCESGHLQRIIWLLS</sequence>
<name>A0A023JGE2_CAPAN</name>